<gene>
    <name evidence="2" type="ORF">GCM10010185_27440</name>
</gene>
<evidence type="ECO:0000259" key="1">
    <source>
        <dbReference type="Pfam" id="PF07978"/>
    </source>
</evidence>
<name>A0A918AMX0_9PSEU</name>
<dbReference type="AlphaFoldDB" id="A0A918AMX0"/>
<dbReference type="Proteomes" id="UP000639606">
    <property type="component" value="Unassembled WGS sequence"/>
</dbReference>
<keyword evidence="3" id="KW-1185">Reference proteome</keyword>
<organism evidence="2 3">
    <name type="scientific">Saccharothrix coeruleofusca</name>
    <dbReference type="NCBI Taxonomy" id="33919"/>
    <lineage>
        <taxon>Bacteria</taxon>
        <taxon>Bacillati</taxon>
        <taxon>Actinomycetota</taxon>
        <taxon>Actinomycetes</taxon>
        <taxon>Pseudonocardiales</taxon>
        <taxon>Pseudonocardiaceae</taxon>
        <taxon>Saccharothrix</taxon>
    </lineage>
</organism>
<comment type="caution">
    <text evidence="2">The sequence shown here is derived from an EMBL/GenBank/DDBJ whole genome shotgun (WGS) entry which is preliminary data.</text>
</comment>
<dbReference type="RefSeq" id="WP_189223598.1">
    <property type="nucleotide sequence ID" value="NZ_BMRG01000004.1"/>
</dbReference>
<feature type="domain" description="NIPSNAP" evidence="1">
    <location>
        <begin position="3"/>
        <end position="103"/>
    </location>
</feature>
<dbReference type="EMBL" id="BMRG01000004">
    <property type="protein sequence ID" value="GGP53737.1"/>
    <property type="molecule type" value="Genomic_DNA"/>
</dbReference>
<dbReference type="Gene3D" id="3.30.70.100">
    <property type="match status" value="1"/>
</dbReference>
<dbReference type="InterPro" id="IPR012577">
    <property type="entry name" value="NIPSNAP"/>
</dbReference>
<reference evidence="2" key="2">
    <citation type="submission" date="2020-09" db="EMBL/GenBank/DDBJ databases">
        <authorList>
            <person name="Sun Q."/>
            <person name="Ohkuma M."/>
        </authorList>
    </citation>
    <scope>NUCLEOTIDE SEQUENCE</scope>
    <source>
        <strain evidence="2">JCM 3313</strain>
    </source>
</reference>
<dbReference type="Pfam" id="PF07978">
    <property type="entry name" value="NIPSNAP"/>
    <property type="match status" value="1"/>
</dbReference>
<evidence type="ECO:0000313" key="3">
    <source>
        <dbReference type="Proteomes" id="UP000639606"/>
    </source>
</evidence>
<protein>
    <submittedName>
        <fullName evidence="2">NIPSNAP family protein</fullName>
    </submittedName>
</protein>
<dbReference type="SUPFAM" id="SSF54909">
    <property type="entry name" value="Dimeric alpha+beta barrel"/>
    <property type="match status" value="1"/>
</dbReference>
<sequence length="106" mass="12795">MFYEIRRYQVRPGLRDEWVRYMEDTVIPFQVERGMSVTASFVDEEDPDGYVWIRRFEDEQERAALYANVYQSDRWRDELDPKVKSFLLVDRIEVTRVVPTPNSGLR</sequence>
<dbReference type="InterPro" id="IPR011008">
    <property type="entry name" value="Dimeric_a/b-barrel"/>
</dbReference>
<reference evidence="2" key="1">
    <citation type="journal article" date="2014" name="Int. J. Syst. Evol. Microbiol.">
        <title>Complete genome sequence of Corynebacterium casei LMG S-19264T (=DSM 44701T), isolated from a smear-ripened cheese.</title>
        <authorList>
            <consortium name="US DOE Joint Genome Institute (JGI-PGF)"/>
            <person name="Walter F."/>
            <person name="Albersmeier A."/>
            <person name="Kalinowski J."/>
            <person name="Ruckert C."/>
        </authorList>
    </citation>
    <scope>NUCLEOTIDE SEQUENCE</scope>
    <source>
        <strain evidence="2">JCM 3313</strain>
    </source>
</reference>
<proteinExistence type="predicted"/>
<accession>A0A918AMX0</accession>
<evidence type="ECO:0000313" key="2">
    <source>
        <dbReference type="EMBL" id="GGP53737.1"/>
    </source>
</evidence>